<evidence type="ECO:0000256" key="6">
    <source>
        <dbReference type="RuleBase" id="RU003943"/>
    </source>
</evidence>
<evidence type="ECO:0000256" key="3">
    <source>
        <dbReference type="ARBA" id="ARBA00022692"/>
    </source>
</evidence>
<dbReference type="Proteomes" id="UP000013015">
    <property type="component" value="Unassembled WGS sequence"/>
</dbReference>
<dbReference type="InterPro" id="IPR037294">
    <property type="entry name" value="ABC_BtuC-like"/>
</dbReference>
<dbReference type="InterPro" id="IPR022392">
    <property type="entry name" value="Anch_rpt-typ_ABC_trnsprt_perm"/>
</dbReference>
<proteinExistence type="inferred from homology"/>
<keyword evidence="4 7" id="KW-1133">Transmembrane helix</keyword>
<feature type="transmembrane region" description="Helical" evidence="7">
    <location>
        <begin position="98"/>
        <end position="120"/>
    </location>
</feature>
<evidence type="ECO:0000256" key="1">
    <source>
        <dbReference type="ARBA" id="ARBA00004141"/>
    </source>
</evidence>
<dbReference type="GO" id="GO:0043190">
    <property type="term" value="C:ATP-binding cassette (ABC) transporter complex"/>
    <property type="evidence" value="ECO:0007669"/>
    <property type="project" value="InterPro"/>
</dbReference>
<keyword evidence="3 6" id="KW-0812">Transmembrane</keyword>
<evidence type="ECO:0000256" key="7">
    <source>
        <dbReference type="SAM" id="Phobius"/>
    </source>
</evidence>
<sequence>MNPIDFITDLANPQLAFLSRALLVAIICAIINGVVGTHVVLRGMGFVGDALAHAVFPGIAVAFALGASVLIGGALAGLIVTLLITFFSQNRRINEDSVIGIFFASAFALGLVIMSRVPGYTGSLESVLFGSLTGVQNSDLVSIAFGSLILLAVLALAHRKIVAVSLDRTYAQAMGMKVGALDLVLYLTVAAAVVMSVQIVGNILVVALLLTPAASARLVTDRLFAMMLISPAIGVLSAFFGIWMSWAADLPAGAAIVLVLMLVFVLVAGVSALRGRMRLLKAARA</sequence>
<comment type="subcellular location">
    <subcellularLocation>
        <location evidence="6">Cell membrane</location>
        <topology evidence="6">Multi-pass membrane protein</topology>
    </subcellularLocation>
    <subcellularLocation>
        <location evidence="1">Membrane</location>
        <topology evidence="1">Multi-pass membrane protein</topology>
    </subcellularLocation>
</comment>
<dbReference type="PANTHER" id="PTHR30477">
    <property type="entry name" value="ABC-TRANSPORTER METAL-BINDING PROTEIN"/>
    <property type="match status" value="1"/>
</dbReference>
<evidence type="ECO:0000313" key="9">
    <source>
        <dbReference type="Proteomes" id="UP000013015"/>
    </source>
</evidence>
<dbReference type="Pfam" id="PF00950">
    <property type="entry name" value="ABC-3"/>
    <property type="match status" value="1"/>
</dbReference>
<name>N6X103_9ACTO</name>
<evidence type="ECO:0000313" key="8">
    <source>
        <dbReference type="EMBL" id="ENO17481.1"/>
    </source>
</evidence>
<organism evidence="8 9">
    <name type="scientific">Schaalia cardiffensis F0333</name>
    <dbReference type="NCBI Taxonomy" id="888050"/>
    <lineage>
        <taxon>Bacteria</taxon>
        <taxon>Bacillati</taxon>
        <taxon>Actinomycetota</taxon>
        <taxon>Actinomycetes</taxon>
        <taxon>Actinomycetales</taxon>
        <taxon>Actinomycetaceae</taxon>
        <taxon>Schaalia</taxon>
    </lineage>
</organism>
<keyword evidence="9" id="KW-1185">Reference proteome</keyword>
<protein>
    <submittedName>
        <fullName evidence="8">Metal ABC superfamily ATP binding cassette transporter, membrane protein</fullName>
    </submittedName>
</protein>
<feature type="transmembrane region" description="Helical" evidence="7">
    <location>
        <begin position="61"/>
        <end position="86"/>
    </location>
</feature>
<feature type="transmembrane region" description="Helical" evidence="7">
    <location>
        <begin position="140"/>
        <end position="157"/>
    </location>
</feature>
<dbReference type="AlphaFoldDB" id="N6X103"/>
<feature type="transmembrane region" description="Helical" evidence="7">
    <location>
        <begin position="193"/>
        <end position="211"/>
    </location>
</feature>
<dbReference type="Gene3D" id="1.10.3470.10">
    <property type="entry name" value="ABC transporter involved in vitamin B12 uptake, BtuC"/>
    <property type="match status" value="1"/>
</dbReference>
<dbReference type="OrthoDB" id="1016457at2"/>
<comment type="similarity">
    <text evidence="2 6">Belongs to the ABC-3 integral membrane protein family.</text>
</comment>
<dbReference type="HOGENOM" id="CLU_028808_4_0_11"/>
<evidence type="ECO:0000256" key="5">
    <source>
        <dbReference type="ARBA" id="ARBA00023136"/>
    </source>
</evidence>
<feature type="transmembrane region" description="Helical" evidence="7">
    <location>
        <begin position="21"/>
        <end position="41"/>
    </location>
</feature>
<comment type="caution">
    <text evidence="8">The sequence shown here is derived from an EMBL/GenBank/DDBJ whole genome shotgun (WGS) entry which is preliminary data.</text>
</comment>
<reference evidence="8 9" key="1">
    <citation type="submission" date="2013-03" db="EMBL/GenBank/DDBJ databases">
        <title>Reference genome for the Human Microbiome Project.</title>
        <authorList>
            <person name="Aqrawi P."/>
            <person name="Ayvaz T."/>
            <person name="Bess C."/>
            <person name="Blankenburg K."/>
            <person name="Coyle M."/>
            <person name="Deng J."/>
            <person name="Forbes L."/>
            <person name="Fowler G."/>
            <person name="Francisco L."/>
            <person name="Fu Q."/>
            <person name="Gibbs R."/>
            <person name="Gross S."/>
            <person name="Gubbala S."/>
            <person name="Hale W."/>
            <person name="Hemphill L."/>
            <person name="Highlander S."/>
            <person name="Hirani K."/>
            <person name="Jackson L."/>
            <person name="Jakkamsetti A."/>
            <person name="Javaid M."/>
            <person name="Jayaseelan J.C."/>
            <person name="Jiang H."/>
            <person name="Joshi V."/>
            <person name="Korchina V."/>
            <person name="Kovar C."/>
            <person name="Lara F."/>
            <person name="Lee S."/>
            <person name="Liu Y."/>
            <person name="Mata R."/>
            <person name="Mathew T."/>
            <person name="Munidasa M."/>
            <person name="Muzny D."/>
            <person name="Nazareth L."/>
            <person name="Ngo R."/>
            <person name="Nguyen L."/>
            <person name="Nguyen N."/>
            <person name="Okwuonu G."/>
            <person name="Ongeri F."/>
            <person name="Palculict T."/>
            <person name="Patil S."/>
            <person name="Petrosino J."/>
            <person name="Pham C."/>
            <person name="Pham P."/>
            <person name="Pu L.-L."/>
            <person name="Qin X."/>
            <person name="Qu J."/>
            <person name="Reid J."/>
            <person name="Ross M."/>
            <person name="Ruth R."/>
            <person name="Saada N."/>
            <person name="San Lucas F."/>
            <person name="Santibanez J."/>
            <person name="Shang Y."/>
            <person name="Simmons D."/>
            <person name="Song X.-Z."/>
            <person name="Tang L.-Y."/>
            <person name="Thornton R."/>
            <person name="Warren J."/>
            <person name="Weissenberger G."/>
            <person name="Wilczek-Boney K."/>
            <person name="Worley K."/>
            <person name="Youmans B."/>
            <person name="Zhang J."/>
            <person name="Zhang L."/>
            <person name="Zhao Z."/>
            <person name="Zhou C."/>
            <person name="Zhu D."/>
            <person name="Zhu Y."/>
        </authorList>
    </citation>
    <scope>NUCLEOTIDE SEQUENCE [LARGE SCALE GENOMIC DNA]</scope>
    <source>
        <strain evidence="8 9">F0333</strain>
    </source>
</reference>
<keyword evidence="5 7" id="KW-0472">Membrane</keyword>
<dbReference type="InterPro" id="IPR001626">
    <property type="entry name" value="ABC_TroCD"/>
</dbReference>
<dbReference type="GO" id="GO:0055085">
    <property type="term" value="P:transmembrane transport"/>
    <property type="evidence" value="ECO:0007669"/>
    <property type="project" value="InterPro"/>
</dbReference>
<evidence type="ECO:0000256" key="2">
    <source>
        <dbReference type="ARBA" id="ARBA00008034"/>
    </source>
</evidence>
<dbReference type="PANTHER" id="PTHR30477:SF13">
    <property type="entry name" value="IRON TRANSPORT SYSTEM MEMBRANE PROTEIN HI_0360-RELATED"/>
    <property type="match status" value="1"/>
</dbReference>
<evidence type="ECO:0000256" key="4">
    <source>
        <dbReference type="ARBA" id="ARBA00022989"/>
    </source>
</evidence>
<dbReference type="RefSeq" id="WP_005964648.1">
    <property type="nucleotide sequence ID" value="NZ_CP040505.1"/>
</dbReference>
<accession>N6X103</accession>
<dbReference type="eggNOG" id="COG1108">
    <property type="taxonomic scope" value="Bacteria"/>
</dbReference>
<keyword evidence="6" id="KW-0813">Transport</keyword>
<dbReference type="NCBIfam" id="TIGR03770">
    <property type="entry name" value="anch_rpt_perm"/>
    <property type="match status" value="1"/>
</dbReference>
<dbReference type="GO" id="GO:0010043">
    <property type="term" value="P:response to zinc ion"/>
    <property type="evidence" value="ECO:0007669"/>
    <property type="project" value="TreeGrafter"/>
</dbReference>
<feature type="transmembrane region" description="Helical" evidence="7">
    <location>
        <begin position="223"/>
        <end position="246"/>
    </location>
</feature>
<dbReference type="SUPFAM" id="SSF81345">
    <property type="entry name" value="ABC transporter involved in vitamin B12 uptake, BtuC"/>
    <property type="match status" value="1"/>
</dbReference>
<feature type="transmembrane region" description="Helical" evidence="7">
    <location>
        <begin position="252"/>
        <end position="273"/>
    </location>
</feature>
<dbReference type="EMBL" id="AQHZ01000025">
    <property type="protein sequence ID" value="ENO17481.1"/>
    <property type="molecule type" value="Genomic_DNA"/>
</dbReference>
<dbReference type="STRING" id="888050.HMPREF9004_1786"/>
<gene>
    <name evidence="8" type="primary">mtsC</name>
    <name evidence="8" type="ORF">HMPREF9004_1786</name>
</gene>
<dbReference type="PATRIC" id="fig|888050.3.peg.1715"/>